<gene>
    <name evidence="1" type="ORF">O181_042902</name>
</gene>
<accession>A0A9Q3HGA4</accession>
<protein>
    <submittedName>
        <fullName evidence="1">Uncharacterized protein</fullName>
    </submittedName>
</protein>
<dbReference type="Proteomes" id="UP000765509">
    <property type="component" value="Unassembled WGS sequence"/>
</dbReference>
<comment type="caution">
    <text evidence="1">The sequence shown here is derived from an EMBL/GenBank/DDBJ whole genome shotgun (WGS) entry which is preliminary data.</text>
</comment>
<evidence type="ECO:0000313" key="2">
    <source>
        <dbReference type="Proteomes" id="UP000765509"/>
    </source>
</evidence>
<organism evidence="1 2">
    <name type="scientific">Austropuccinia psidii MF-1</name>
    <dbReference type="NCBI Taxonomy" id="1389203"/>
    <lineage>
        <taxon>Eukaryota</taxon>
        <taxon>Fungi</taxon>
        <taxon>Dikarya</taxon>
        <taxon>Basidiomycota</taxon>
        <taxon>Pucciniomycotina</taxon>
        <taxon>Pucciniomycetes</taxon>
        <taxon>Pucciniales</taxon>
        <taxon>Sphaerophragmiaceae</taxon>
        <taxon>Austropuccinia</taxon>
    </lineage>
</organism>
<dbReference type="EMBL" id="AVOT02017220">
    <property type="protein sequence ID" value="MBW0503187.1"/>
    <property type="molecule type" value="Genomic_DNA"/>
</dbReference>
<keyword evidence="2" id="KW-1185">Reference proteome</keyword>
<proteinExistence type="predicted"/>
<evidence type="ECO:0000313" key="1">
    <source>
        <dbReference type="EMBL" id="MBW0503187.1"/>
    </source>
</evidence>
<dbReference type="AlphaFoldDB" id="A0A9Q3HGA4"/>
<reference evidence="1" key="1">
    <citation type="submission" date="2021-03" db="EMBL/GenBank/DDBJ databases">
        <title>Draft genome sequence of rust myrtle Austropuccinia psidii MF-1, a brazilian biotype.</title>
        <authorList>
            <person name="Quecine M.C."/>
            <person name="Pachon D.M.R."/>
            <person name="Bonatelli M.L."/>
            <person name="Correr F.H."/>
            <person name="Franceschini L.M."/>
            <person name="Leite T.F."/>
            <person name="Margarido G.R.A."/>
            <person name="Almeida C.A."/>
            <person name="Ferrarezi J.A."/>
            <person name="Labate C.A."/>
        </authorList>
    </citation>
    <scope>NUCLEOTIDE SEQUENCE</scope>
    <source>
        <strain evidence="1">MF-1</strain>
    </source>
</reference>
<sequence>MLGEVHADGKGSQSLYSVTAQSNASHIRVIGPWHPTLVSSDIDNLDILPHPMRADALLSLADITPQAFKG</sequence>
<name>A0A9Q3HGA4_9BASI</name>